<dbReference type="EMBL" id="UINC01032442">
    <property type="protein sequence ID" value="SVB20109.1"/>
    <property type="molecule type" value="Genomic_DNA"/>
</dbReference>
<dbReference type="InterPro" id="IPR000527">
    <property type="entry name" value="Flag_Lring"/>
</dbReference>
<comment type="subcellular location">
    <subcellularLocation>
        <location evidence="1">Bacterial flagellum</location>
    </subcellularLocation>
    <subcellularLocation>
        <location evidence="2">Cell outer membrane</location>
    </subcellularLocation>
</comment>
<keyword evidence="3" id="KW-0732">Signal</keyword>
<evidence type="ECO:0000256" key="4">
    <source>
        <dbReference type="ARBA" id="ARBA00023136"/>
    </source>
</evidence>
<name>A0A382C2M5_9ZZZZ</name>
<proteinExistence type="inferred from homology"/>
<sequence length="227" mass="24638">MFVLFFLPACSTSHRAVDSKSTVIPKHLYAKKSKHVLEEGAMWPGDTADNLLFEDSKARKVGDIVTVVIDETNTSSQSATTNTSKDTSVDMQTTALLGLPTSLGVQNFLGLGNQFDPTVSASIANSNQGDGTVTRNGSLTGEISALITEILPSGNFRLEGRRSVTVNHEEQILVLRGIIRPQDINFDNTILSRWIADASISLTGEGVVADEQRKGWLAKFISKVWPF</sequence>
<keyword evidence="4" id="KW-0472">Membrane</keyword>
<keyword evidence="5" id="KW-0975">Bacterial flagellum</keyword>
<dbReference type="GO" id="GO:0071973">
    <property type="term" value="P:bacterial-type flagellum-dependent cell motility"/>
    <property type="evidence" value="ECO:0007669"/>
    <property type="project" value="InterPro"/>
</dbReference>
<dbReference type="PANTHER" id="PTHR34933:SF1">
    <property type="entry name" value="FLAGELLAR L-RING PROTEIN"/>
    <property type="match status" value="1"/>
</dbReference>
<dbReference type="GO" id="GO:0009427">
    <property type="term" value="C:bacterial-type flagellum basal body, distal rod, L ring"/>
    <property type="evidence" value="ECO:0007669"/>
    <property type="project" value="InterPro"/>
</dbReference>
<organism evidence="7">
    <name type="scientific">marine metagenome</name>
    <dbReference type="NCBI Taxonomy" id="408172"/>
    <lineage>
        <taxon>unclassified sequences</taxon>
        <taxon>metagenomes</taxon>
        <taxon>ecological metagenomes</taxon>
    </lineage>
</organism>
<evidence type="ECO:0000256" key="6">
    <source>
        <dbReference type="ARBA" id="ARBA00023237"/>
    </source>
</evidence>
<dbReference type="HAMAP" id="MF_00415">
    <property type="entry name" value="FlgH"/>
    <property type="match status" value="1"/>
</dbReference>
<reference evidence="7" key="1">
    <citation type="submission" date="2018-05" db="EMBL/GenBank/DDBJ databases">
        <authorList>
            <person name="Lanie J.A."/>
            <person name="Ng W.-L."/>
            <person name="Kazmierczak K.M."/>
            <person name="Andrzejewski T.M."/>
            <person name="Davidsen T.M."/>
            <person name="Wayne K.J."/>
            <person name="Tettelin H."/>
            <person name="Glass J.I."/>
            <person name="Rusch D."/>
            <person name="Podicherti R."/>
            <person name="Tsui H.-C.T."/>
            <person name="Winkler M.E."/>
        </authorList>
    </citation>
    <scope>NUCLEOTIDE SEQUENCE</scope>
</reference>
<accession>A0A382C2M5</accession>
<dbReference type="GO" id="GO:0003774">
    <property type="term" value="F:cytoskeletal motor activity"/>
    <property type="evidence" value="ECO:0007669"/>
    <property type="project" value="InterPro"/>
</dbReference>
<dbReference type="PANTHER" id="PTHR34933">
    <property type="entry name" value="FLAGELLAR L-RING PROTEIN"/>
    <property type="match status" value="1"/>
</dbReference>
<evidence type="ECO:0008006" key="8">
    <source>
        <dbReference type="Google" id="ProtNLM"/>
    </source>
</evidence>
<keyword evidence="6" id="KW-0998">Cell outer membrane</keyword>
<evidence type="ECO:0000256" key="5">
    <source>
        <dbReference type="ARBA" id="ARBA00023143"/>
    </source>
</evidence>
<evidence type="ECO:0000256" key="1">
    <source>
        <dbReference type="ARBA" id="ARBA00004365"/>
    </source>
</evidence>
<dbReference type="Pfam" id="PF02107">
    <property type="entry name" value="FlgH"/>
    <property type="match status" value="1"/>
</dbReference>
<protein>
    <recommendedName>
        <fullName evidence="8">Flagellar L-ring protein</fullName>
    </recommendedName>
</protein>
<dbReference type="PRINTS" id="PR01008">
    <property type="entry name" value="FLGLRINGFLGH"/>
</dbReference>
<dbReference type="AlphaFoldDB" id="A0A382C2M5"/>
<evidence type="ECO:0000256" key="2">
    <source>
        <dbReference type="ARBA" id="ARBA00004442"/>
    </source>
</evidence>
<dbReference type="GO" id="GO:0009279">
    <property type="term" value="C:cell outer membrane"/>
    <property type="evidence" value="ECO:0007669"/>
    <property type="project" value="UniProtKB-SubCell"/>
</dbReference>
<gene>
    <name evidence="7" type="ORF">METZ01_LOCUS172963</name>
</gene>
<evidence type="ECO:0000313" key="7">
    <source>
        <dbReference type="EMBL" id="SVB20109.1"/>
    </source>
</evidence>
<evidence type="ECO:0000256" key="3">
    <source>
        <dbReference type="ARBA" id="ARBA00022729"/>
    </source>
</evidence>